<dbReference type="InterPro" id="IPR003458">
    <property type="entry name" value="Phage_T4_Gp38_tail_assem"/>
</dbReference>
<evidence type="ECO:0000313" key="1">
    <source>
        <dbReference type="EMBL" id="ARF49406.1"/>
    </source>
</evidence>
<name>A0ABM6K3J2_PANSE</name>
<organism evidence="1 2">
    <name type="scientific">Pantoea stewartii subsp. stewartii DC283</name>
    <dbReference type="NCBI Taxonomy" id="660596"/>
    <lineage>
        <taxon>Bacteria</taxon>
        <taxon>Pseudomonadati</taxon>
        <taxon>Pseudomonadota</taxon>
        <taxon>Gammaproteobacteria</taxon>
        <taxon>Enterobacterales</taxon>
        <taxon>Erwiniaceae</taxon>
        <taxon>Pantoea</taxon>
    </lineage>
</organism>
<dbReference type="Pfam" id="PF02413">
    <property type="entry name" value="Caudo_TAP"/>
    <property type="match status" value="1"/>
</dbReference>
<protein>
    <recommendedName>
        <fullName evidence="3">Tail fiber assembly protein</fullName>
    </recommendedName>
</protein>
<dbReference type="EMBL" id="CP017581">
    <property type="protein sequence ID" value="ARF49406.1"/>
    <property type="molecule type" value="Genomic_DNA"/>
</dbReference>
<dbReference type="RefSeq" id="WP_044241727.1">
    <property type="nucleotide sequence ID" value="NZ_AHIE01000007.1"/>
</dbReference>
<proteinExistence type="predicted"/>
<reference evidence="1 2" key="1">
    <citation type="submission" date="2016-10" db="EMBL/GenBank/DDBJ databases">
        <title>Complete Genome Assembly of Pantoea stewartii subsp. stewartii DC283, a Corn Pathogen.</title>
        <authorList>
            <person name="Duong D.A."/>
            <person name="Stevens A.M."/>
            <person name="Jensen R.V."/>
        </authorList>
    </citation>
    <scope>NUCLEOTIDE SEQUENCE [LARGE SCALE GENOMIC DNA]</scope>
    <source>
        <strain evidence="1 2">DC283</strain>
    </source>
</reference>
<keyword evidence="2" id="KW-1185">Reference proteome</keyword>
<sequence length="140" mass="15913">MDKYLFINNQFLPSVLKSEFQKNGAWDEAHGVYVSEDTFQEYTRPNDVQVLATGDDGYPVWADKPPLTHEEEVVRAEQKRQELIANIDDVTVDWRIELMLGDISEKNKAKLSSWMAYKTAVKAVDVSTAPDVIWPAPPAE</sequence>
<evidence type="ECO:0008006" key="3">
    <source>
        <dbReference type="Google" id="ProtNLM"/>
    </source>
</evidence>
<accession>A0ABM6K3J2</accession>
<dbReference type="Proteomes" id="UP000192380">
    <property type="component" value="Chromosome"/>
</dbReference>
<gene>
    <name evidence="1" type="ORF">DSJ_08705</name>
</gene>
<evidence type="ECO:0000313" key="2">
    <source>
        <dbReference type="Proteomes" id="UP000192380"/>
    </source>
</evidence>